<accession>A0A7X0RU58</accession>
<evidence type="ECO:0000313" key="3">
    <source>
        <dbReference type="Proteomes" id="UP000547209"/>
    </source>
</evidence>
<sequence>MDGNKIAYVSVDDYISNYPPAVQQILQTLRKEIQASAPDAKEKISYQMPTFDLQGSLVHFAAYKHHIGFYPGADGIAAFQAELSGYKGAKGSVQFPIDKPLPYGLIAKIVKYRAARNLERAEAKRSGNKKS</sequence>
<dbReference type="Pfam" id="PF08818">
    <property type="entry name" value="DUF1801"/>
    <property type="match status" value="1"/>
</dbReference>
<gene>
    <name evidence="2" type="ORF">H7C19_24020</name>
</gene>
<dbReference type="EMBL" id="JACJVP010000041">
    <property type="protein sequence ID" value="MBB6673752.1"/>
    <property type="molecule type" value="Genomic_DNA"/>
</dbReference>
<dbReference type="Proteomes" id="UP000547209">
    <property type="component" value="Unassembled WGS sequence"/>
</dbReference>
<name>A0A7X0RU58_9BACL</name>
<keyword evidence="3" id="KW-1185">Reference proteome</keyword>
<proteinExistence type="predicted"/>
<dbReference type="RefSeq" id="WP_185671607.1">
    <property type="nucleotide sequence ID" value="NZ_JACJVP010000041.1"/>
</dbReference>
<dbReference type="SUPFAM" id="SSF159888">
    <property type="entry name" value="YdhG-like"/>
    <property type="match status" value="1"/>
</dbReference>
<evidence type="ECO:0000313" key="2">
    <source>
        <dbReference type="EMBL" id="MBB6673752.1"/>
    </source>
</evidence>
<protein>
    <submittedName>
        <fullName evidence="2">DUF1801 domain-containing protein</fullName>
    </submittedName>
</protein>
<reference evidence="2 3" key="1">
    <citation type="submission" date="2020-08" db="EMBL/GenBank/DDBJ databases">
        <title>Cohnella phylogeny.</title>
        <authorList>
            <person name="Dunlap C."/>
        </authorList>
    </citation>
    <scope>NUCLEOTIDE SEQUENCE [LARGE SCALE GENOMIC DNA]</scope>
    <source>
        <strain evidence="2 3">DSM 28246</strain>
    </source>
</reference>
<feature type="domain" description="YdhG-like" evidence="1">
    <location>
        <begin position="23"/>
        <end position="112"/>
    </location>
</feature>
<dbReference type="InterPro" id="IPR014922">
    <property type="entry name" value="YdhG-like"/>
</dbReference>
<organism evidence="2 3">
    <name type="scientific">Cohnella nanjingensis</name>
    <dbReference type="NCBI Taxonomy" id="1387779"/>
    <lineage>
        <taxon>Bacteria</taxon>
        <taxon>Bacillati</taxon>
        <taxon>Bacillota</taxon>
        <taxon>Bacilli</taxon>
        <taxon>Bacillales</taxon>
        <taxon>Paenibacillaceae</taxon>
        <taxon>Cohnella</taxon>
    </lineage>
</organism>
<dbReference type="Gene3D" id="3.90.1150.200">
    <property type="match status" value="1"/>
</dbReference>
<comment type="caution">
    <text evidence="2">The sequence shown here is derived from an EMBL/GenBank/DDBJ whole genome shotgun (WGS) entry which is preliminary data.</text>
</comment>
<evidence type="ECO:0000259" key="1">
    <source>
        <dbReference type="Pfam" id="PF08818"/>
    </source>
</evidence>
<dbReference type="AlphaFoldDB" id="A0A7X0RU58"/>